<dbReference type="GO" id="GO:0042586">
    <property type="term" value="F:peptide deformylase activity"/>
    <property type="evidence" value="ECO:0007669"/>
    <property type="project" value="UniProtKB-UniRule"/>
</dbReference>
<dbReference type="EC" id="3.5.1.88" evidence="5"/>
<accession>A0A1G2Q354</accession>
<dbReference type="PANTHER" id="PTHR10458">
    <property type="entry name" value="PEPTIDE DEFORMYLASE"/>
    <property type="match status" value="1"/>
</dbReference>
<dbReference type="GO" id="GO:0046872">
    <property type="term" value="F:metal ion binding"/>
    <property type="evidence" value="ECO:0007669"/>
    <property type="project" value="UniProtKB-KW"/>
</dbReference>
<feature type="binding site" evidence="5">
    <location>
        <position position="110"/>
    </location>
    <ligand>
        <name>Fe cation</name>
        <dbReference type="ChEBI" id="CHEBI:24875"/>
    </ligand>
</feature>
<dbReference type="HAMAP" id="MF_00163">
    <property type="entry name" value="Pep_deformylase"/>
    <property type="match status" value="1"/>
</dbReference>
<keyword evidence="3 5" id="KW-0378">Hydrolase</keyword>
<comment type="cofactor">
    <cofactor evidence="5">
        <name>Fe(2+)</name>
        <dbReference type="ChEBI" id="CHEBI:29033"/>
    </cofactor>
    <text evidence="5">Binds 1 Fe(2+) ion.</text>
</comment>
<protein>
    <recommendedName>
        <fullName evidence="5">Peptide deformylase</fullName>
        <shortName evidence="5">PDF</shortName>
        <ecNumber evidence="5">3.5.1.88</ecNumber>
    </recommendedName>
    <alternativeName>
        <fullName evidence="5">Polypeptide deformylase</fullName>
    </alternativeName>
</protein>
<proteinExistence type="inferred from homology"/>
<dbReference type="FunFam" id="3.90.45.10:FF:000003">
    <property type="entry name" value="Peptide deformylase"/>
    <property type="match status" value="1"/>
</dbReference>
<dbReference type="InterPro" id="IPR036821">
    <property type="entry name" value="Peptide_deformylase_sf"/>
</dbReference>
<dbReference type="NCBIfam" id="TIGR00079">
    <property type="entry name" value="pept_deformyl"/>
    <property type="match status" value="1"/>
</dbReference>
<keyword evidence="5" id="KW-0408">Iron</keyword>
<sequence>MTTIVQTSDKVLRETAKEIGLAEIKSAKIKKILAQMTKALSAAKDGVALAATQIGVPLRVFIVLKEYTENKTAQELKEIKEKKVKPEIVVFINPKITKISKKKQTVREGCLSVVGMFGAITRAEKVTVEAYNEKGEKFSRGASGLLAQIFQHEMDHLNGILFTDTARNLEKIETK</sequence>
<dbReference type="AlphaFoldDB" id="A0A1G2Q354"/>
<feature type="active site" evidence="5">
    <location>
        <position position="153"/>
    </location>
</feature>
<comment type="caution">
    <text evidence="6">The sequence shown here is derived from an EMBL/GenBank/DDBJ whole genome shotgun (WGS) entry which is preliminary data.</text>
</comment>
<evidence type="ECO:0000313" key="6">
    <source>
        <dbReference type="EMBL" id="OHA54262.1"/>
    </source>
</evidence>
<keyword evidence="2 5" id="KW-0479">Metal-binding</keyword>
<comment type="similarity">
    <text evidence="1 5">Belongs to the polypeptide deformylase family.</text>
</comment>
<dbReference type="EMBL" id="MHTA01000016">
    <property type="protein sequence ID" value="OHA54262.1"/>
    <property type="molecule type" value="Genomic_DNA"/>
</dbReference>
<dbReference type="InterPro" id="IPR023635">
    <property type="entry name" value="Peptide_deformylase"/>
</dbReference>
<reference evidence="6 7" key="1">
    <citation type="journal article" date="2016" name="Nat. Commun.">
        <title>Thousands of microbial genomes shed light on interconnected biogeochemical processes in an aquifer system.</title>
        <authorList>
            <person name="Anantharaman K."/>
            <person name="Brown C.T."/>
            <person name="Hug L.A."/>
            <person name="Sharon I."/>
            <person name="Castelle C.J."/>
            <person name="Probst A.J."/>
            <person name="Thomas B.C."/>
            <person name="Singh A."/>
            <person name="Wilkins M.J."/>
            <person name="Karaoz U."/>
            <person name="Brodie E.L."/>
            <person name="Williams K.H."/>
            <person name="Hubbard S.S."/>
            <person name="Banfield J.F."/>
        </authorList>
    </citation>
    <scope>NUCLEOTIDE SEQUENCE [LARGE SCALE GENOMIC DNA]</scope>
</reference>
<feature type="binding site" evidence="5">
    <location>
        <position position="156"/>
    </location>
    <ligand>
        <name>Fe cation</name>
        <dbReference type="ChEBI" id="CHEBI:24875"/>
    </ligand>
</feature>
<evidence type="ECO:0000256" key="4">
    <source>
        <dbReference type="ARBA" id="ARBA00022917"/>
    </source>
</evidence>
<evidence type="ECO:0000256" key="5">
    <source>
        <dbReference type="HAMAP-Rule" id="MF_00163"/>
    </source>
</evidence>
<dbReference type="PANTHER" id="PTHR10458:SF22">
    <property type="entry name" value="PEPTIDE DEFORMYLASE"/>
    <property type="match status" value="1"/>
</dbReference>
<dbReference type="STRING" id="1802370.A2Z62_00875"/>
<dbReference type="SUPFAM" id="SSF56420">
    <property type="entry name" value="Peptide deformylase"/>
    <property type="match status" value="1"/>
</dbReference>
<evidence type="ECO:0000313" key="7">
    <source>
        <dbReference type="Proteomes" id="UP000177649"/>
    </source>
</evidence>
<name>A0A1G2Q354_9BACT</name>
<dbReference type="CDD" id="cd00487">
    <property type="entry name" value="Pep_deformylase"/>
    <property type="match status" value="1"/>
</dbReference>
<dbReference type="PIRSF" id="PIRSF004749">
    <property type="entry name" value="Pep_def"/>
    <property type="match status" value="1"/>
</dbReference>
<organism evidence="6 7">
    <name type="scientific">Candidatus Terrybacteria bacterium RIFCSPLOWO2_02_42_20</name>
    <dbReference type="NCBI Taxonomy" id="1802370"/>
    <lineage>
        <taxon>Bacteria</taxon>
        <taxon>Candidatus Terryibacteriota</taxon>
    </lineage>
</organism>
<dbReference type="PRINTS" id="PR01576">
    <property type="entry name" value="PDEFORMYLASE"/>
</dbReference>
<evidence type="ECO:0000256" key="1">
    <source>
        <dbReference type="ARBA" id="ARBA00010759"/>
    </source>
</evidence>
<feature type="binding site" evidence="5">
    <location>
        <position position="152"/>
    </location>
    <ligand>
        <name>Fe cation</name>
        <dbReference type="ChEBI" id="CHEBI:24875"/>
    </ligand>
</feature>
<comment type="function">
    <text evidence="5">Removes the formyl group from the N-terminal Met of newly synthesized proteins. Requires at least a dipeptide for an efficient rate of reaction. N-terminal L-methionine is a prerequisite for activity but the enzyme has broad specificity at other positions.</text>
</comment>
<keyword evidence="4 5" id="KW-0648">Protein biosynthesis</keyword>
<evidence type="ECO:0000256" key="2">
    <source>
        <dbReference type="ARBA" id="ARBA00022723"/>
    </source>
</evidence>
<dbReference type="NCBIfam" id="NF001159">
    <property type="entry name" value="PRK00150.1-3"/>
    <property type="match status" value="1"/>
</dbReference>
<gene>
    <name evidence="5" type="primary">def</name>
    <name evidence="6" type="ORF">A2Z62_00875</name>
</gene>
<dbReference type="Pfam" id="PF01327">
    <property type="entry name" value="Pep_deformylase"/>
    <property type="match status" value="1"/>
</dbReference>
<comment type="catalytic activity">
    <reaction evidence="5">
        <text>N-terminal N-formyl-L-methionyl-[peptide] + H2O = N-terminal L-methionyl-[peptide] + formate</text>
        <dbReference type="Rhea" id="RHEA:24420"/>
        <dbReference type="Rhea" id="RHEA-COMP:10639"/>
        <dbReference type="Rhea" id="RHEA-COMP:10640"/>
        <dbReference type="ChEBI" id="CHEBI:15377"/>
        <dbReference type="ChEBI" id="CHEBI:15740"/>
        <dbReference type="ChEBI" id="CHEBI:49298"/>
        <dbReference type="ChEBI" id="CHEBI:64731"/>
        <dbReference type="EC" id="3.5.1.88"/>
    </reaction>
</comment>
<evidence type="ECO:0000256" key="3">
    <source>
        <dbReference type="ARBA" id="ARBA00022801"/>
    </source>
</evidence>
<dbReference type="Proteomes" id="UP000177649">
    <property type="component" value="Unassembled WGS sequence"/>
</dbReference>
<dbReference type="GO" id="GO:0006412">
    <property type="term" value="P:translation"/>
    <property type="evidence" value="ECO:0007669"/>
    <property type="project" value="UniProtKB-UniRule"/>
</dbReference>
<dbReference type="Gene3D" id="3.90.45.10">
    <property type="entry name" value="Peptide deformylase"/>
    <property type="match status" value="1"/>
</dbReference>